<name>A0ABZ1D587_9TREE</name>
<dbReference type="EMBL" id="CP141888">
    <property type="protein sequence ID" value="WRT69203.1"/>
    <property type="molecule type" value="Genomic_DNA"/>
</dbReference>
<dbReference type="InterPro" id="IPR007138">
    <property type="entry name" value="ABM_dom"/>
</dbReference>
<evidence type="ECO:0000313" key="3">
    <source>
        <dbReference type="Proteomes" id="UP001329825"/>
    </source>
</evidence>
<dbReference type="Proteomes" id="UP001329825">
    <property type="component" value="Chromosome 8"/>
</dbReference>
<dbReference type="GeneID" id="87958317"/>
<dbReference type="Pfam" id="PF03992">
    <property type="entry name" value="ABM"/>
    <property type="match status" value="1"/>
</dbReference>
<sequence length="95" mass="11113">MGFIVLIILEVKPEKVEDFKSRLLEAAATYRKDPETVDWTVQQDLENANKFVLIEKYEKESSLTDIHRKNPIYQETMDFIVTSIVGSIEKHFIHT</sequence>
<accession>A0ABZ1D587</accession>
<dbReference type="InterPro" id="IPR011008">
    <property type="entry name" value="Dimeric_a/b-barrel"/>
</dbReference>
<feature type="domain" description="ABM" evidence="1">
    <location>
        <begin position="3"/>
        <end position="77"/>
    </location>
</feature>
<proteinExistence type="predicted"/>
<protein>
    <recommendedName>
        <fullName evidence="1">ABM domain-containing protein</fullName>
    </recommendedName>
</protein>
<dbReference type="PANTHER" id="PTHR38052:SF1">
    <property type="entry name" value="ABM DOMAIN-CONTAINING PROTEIN"/>
    <property type="match status" value="1"/>
</dbReference>
<dbReference type="SUPFAM" id="SSF54909">
    <property type="entry name" value="Dimeric alpha+beta barrel"/>
    <property type="match status" value="1"/>
</dbReference>
<gene>
    <name evidence="2" type="ORF">IL334_006187</name>
</gene>
<organism evidence="2 3">
    <name type="scientific">Kwoniella shivajii</name>
    <dbReference type="NCBI Taxonomy" id="564305"/>
    <lineage>
        <taxon>Eukaryota</taxon>
        <taxon>Fungi</taxon>
        <taxon>Dikarya</taxon>
        <taxon>Basidiomycota</taxon>
        <taxon>Agaricomycotina</taxon>
        <taxon>Tremellomycetes</taxon>
        <taxon>Tremellales</taxon>
        <taxon>Cryptococcaceae</taxon>
        <taxon>Kwoniella</taxon>
    </lineage>
</organism>
<evidence type="ECO:0000313" key="2">
    <source>
        <dbReference type="EMBL" id="WRT69203.1"/>
    </source>
</evidence>
<reference evidence="2 3" key="1">
    <citation type="submission" date="2024-01" db="EMBL/GenBank/DDBJ databases">
        <title>Comparative genomics of Cryptococcus and Kwoniella reveals pathogenesis evolution and contrasting modes of karyotype evolution via chromosome fusion or intercentromeric recombination.</title>
        <authorList>
            <person name="Coelho M.A."/>
            <person name="David-Palma M."/>
            <person name="Shea T."/>
            <person name="Bowers K."/>
            <person name="McGinley-Smith S."/>
            <person name="Mohammad A.W."/>
            <person name="Gnirke A."/>
            <person name="Yurkov A.M."/>
            <person name="Nowrousian M."/>
            <person name="Sun S."/>
            <person name="Cuomo C.A."/>
            <person name="Heitman J."/>
        </authorList>
    </citation>
    <scope>NUCLEOTIDE SEQUENCE [LARGE SCALE GENOMIC DNA]</scope>
    <source>
        <strain evidence="2">CBS 11374</strain>
    </source>
</reference>
<dbReference type="RefSeq" id="XP_062793942.1">
    <property type="nucleotide sequence ID" value="XM_062937891.1"/>
</dbReference>
<dbReference type="PANTHER" id="PTHR38052">
    <property type="entry name" value="EXPRESSED PROTEIN"/>
    <property type="match status" value="1"/>
</dbReference>
<dbReference type="Gene3D" id="3.30.70.100">
    <property type="match status" value="1"/>
</dbReference>
<evidence type="ECO:0000259" key="1">
    <source>
        <dbReference type="Pfam" id="PF03992"/>
    </source>
</evidence>
<keyword evidence="3" id="KW-1185">Reference proteome</keyword>